<keyword evidence="5" id="KW-0812">Transmembrane</keyword>
<dbReference type="PANTHER" id="PTHR30026:SF20">
    <property type="entry name" value="OUTER MEMBRANE PROTEIN TOLC"/>
    <property type="match status" value="1"/>
</dbReference>
<keyword evidence="6" id="KW-0472">Membrane</keyword>
<comment type="subcellular location">
    <subcellularLocation>
        <location evidence="1">Cell outer membrane</location>
    </subcellularLocation>
</comment>
<evidence type="ECO:0000256" key="6">
    <source>
        <dbReference type="ARBA" id="ARBA00023136"/>
    </source>
</evidence>
<keyword evidence="4" id="KW-1134">Transmembrane beta strand</keyword>
<evidence type="ECO:0000313" key="10">
    <source>
        <dbReference type="EMBL" id="MCF4101148.1"/>
    </source>
</evidence>
<evidence type="ECO:0000256" key="1">
    <source>
        <dbReference type="ARBA" id="ARBA00004442"/>
    </source>
</evidence>
<evidence type="ECO:0000256" key="4">
    <source>
        <dbReference type="ARBA" id="ARBA00022452"/>
    </source>
</evidence>
<evidence type="ECO:0000256" key="2">
    <source>
        <dbReference type="ARBA" id="ARBA00007613"/>
    </source>
</evidence>
<keyword evidence="3" id="KW-0813">Transport</keyword>
<feature type="signal peptide" evidence="9">
    <location>
        <begin position="1"/>
        <end position="19"/>
    </location>
</feature>
<keyword evidence="7" id="KW-0998">Cell outer membrane</keyword>
<evidence type="ECO:0000256" key="3">
    <source>
        <dbReference type="ARBA" id="ARBA00022448"/>
    </source>
</evidence>
<evidence type="ECO:0000313" key="11">
    <source>
        <dbReference type="Proteomes" id="UP001179363"/>
    </source>
</evidence>
<dbReference type="SUPFAM" id="SSF56954">
    <property type="entry name" value="Outer membrane efflux proteins (OEP)"/>
    <property type="match status" value="1"/>
</dbReference>
<protein>
    <submittedName>
        <fullName evidence="10">TolC family protein</fullName>
    </submittedName>
</protein>
<gene>
    <name evidence="10" type="ORF">L1I30_05685</name>
</gene>
<feature type="coiled-coil region" evidence="8">
    <location>
        <begin position="331"/>
        <end position="383"/>
    </location>
</feature>
<proteinExistence type="inferred from homology"/>
<evidence type="ECO:0000256" key="9">
    <source>
        <dbReference type="SAM" id="SignalP"/>
    </source>
</evidence>
<comment type="similarity">
    <text evidence="2">Belongs to the outer membrane factor (OMF) (TC 1.B.17) family.</text>
</comment>
<dbReference type="Proteomes" id="UP001179363">
    <property type="component" value="Unassembled WGS sequence"/>
</dbReference>
<keyword evidence="11" id="KW-1185">Reference proteome</keyword>
<sequence>MKKILILTYTLLFCSFMQAQQIELISKEEVLTQVKENNLHLKILEQEVIMAKADYNQTNAIFLPNLKASHTAITTTNPLMAFGSKLNQEIITQTDFDPNGLNNPSRIENYATKFEIQQPLLNLDGIFKRQAARSIVTATQFKLNRAEDYIELEIEKAYMQLQLAYKTLDVLEITRRTVQENLRFSQDRFDQGYLQKPDLLMVEVRLIEVENQLQYAKSEIENASNYMSVLMAAPVTVTLKPTDSLVPLPINLALDLKLSENRADLQAMQIATKAFQQNYRADKMTFLPRLNAFGSYELYDDNIFQGAANGYVLGAELSWTILEGSKRFGKLQKSKADLEKSKFEYEKYKSESELEINKAKRMYLDAENNLRLTKLALEQAEESLRIRSNRFKEGLERTSDLLLSETQYAQKQLDYYNAIYQQNYTNLYVVFLTKN</sequence>
<dbReference type="Pfam" id="PF02321">
    <property type="entry name" value="OEP"/>
    <property type="match status" value="2"/>
</dbReference>
<dbReference type="InterPro" id="IPR051906">
    <property type="entry name" value="TolC-like"/>
</dbReference>
<keyword evidence="9" id="KW-0732">Signal</keyword>
<evidence type="ECO:0000256" key="8">
    <source>
        <dbReference type="SAM" id="Coils"/>
    </source>
</evidence>
<dbReference type="PANTHER" id="PTHR30026">
    <property type="entry name" value="OUTER MEMBRANE PROTEIN TOLC"/>
    <property type="match status" value="1"/>
</dbReference>
<accession>A0ABS9EI66</accession>
<dbReference type="EMBL" id="JAKGTH010000007">
    <property type="protein sequence ID" value="MCF4101148.1"/>
    <property type="molecule type" value="Genomic_DNA"/>
</dbReference>
<dbReference type="Gene3D" id="1.20.1600.10">
    <property type="entry name" value="Outer membrane efflux proteins (OEP)"/>
    <property type="match status" value="1"/>
</dbReference>
<dbReference type="RefSeq" id="WP_236133298.1">
    <property type="nucleotide sequence ID" value="NZ_JAKGTH010000007.1"/>
</dbReference>
<reference evidence="10" key="1">
    <citation type="submission" date="2022-01" db="EMBL/GenBank/DDBJ databases">
        <title>Gillisia lutea sp. nov., isolated from marine plastic residues from the Malvarosa beach (Valencia, Spain).</title>
        <authorList>
            <person name="Vidal-Verdu A."/>
            <person name="Molina-Menor E."/>
            <person name="Satari L."/>
            <person name="Pascual J."/>
            <person name="Pereto J."/>
            <person name="Porcar M."/>
        </authorList>
    </citation>
    <scope>NUCLEOTIDE SEQUENCE</scope>
    <source>
        <strain evidence="10">M10.2A</strain>
    </source>
</reference>
<feature type="chain" id="PRO_5046310736" evidence="9">
    <location>
        <begin position="20"/>
        <end position="435"/>
    </location>
</feature>
<evidence type="ECO:0000256" key="5">
    <source>
        <dbReference type="ARBA" id="ARBA00022692"/>
    </source>
</evidence>
<dbReference type="InterPro" id="IPR003423">
    <property type="entry name" value="OMP_efflux"/>
</dbReference>
<comment type="caution">
    <text evidence="10">The sequence shown here is derived from an EMBL/GenBank/DDBJ whole genome shotgun (WGS) entry which is preliminary data.</text>
</comment>
<evidence type="ECO:0000256" key="7">
    <source>
        <dbReference type="ARBA" id="ARBA00023237"/>
    </source>
</evidence>
<name>A0ABS9EI66_9FLAO</name>
<keyword evidence="8" id="KW-0175">Coiled coil</keyword>
<organism evidence="10 11">
    <name type="scientific">Gillisia lutea</name>
    <dbReference type="NCBI Taxonomy" id="2909668"/>
    <lineage>
        <taxon>Bacteria</taxon>
        <taxon>Pseudomonadati</taxon>
        <taxon>Bacteroidota</taxon>
        <taxon>Flavobacteriia</taxon>
        <taxon>Flavobacteriales</taxon>
        <taxon>Flavobacteriaceae</taxon>
        <taxon>Gillisia</taxon>
    </lineage>
</organism>